<sequence length="304" mass="34161">MLYKISHDHGFHYWDEKNEPVLRIQPGDSVEFETKDCLCNVLTEQKSERYDVAVFDKVNVNPVTGPVYIEGAMPGDVLEVTIEEIRLKDRAIVTCQETYGHVGDFFTETTYKITPIRDNMVVFDRHLQIPCDPMVGVLGVTAKGQHINSNLNGVWGGNMDNTMMRQGVTLYLPIEVEGALAGTGDVHAVMGDGEMNCSAVEAPAFVTLKFNVRKDIQINEPVLCTQNHFVTIATRPTADEAIRDSTREMFRYIKEHTKLDPEEISMLMTAIGNNEVCVACGEDSKTMRFTMPWYALKVYGFSAF</sequence>
<dbReference type="SUPFAM" id="SSF141130">
    <property type="entry name" value="Acetamidase/Formamidase-like"/>
    <property type="match status" value="1"/>
</dbReference>
<dbReference type="Gene3D" id="3.10.28.20">
    <property type="entry name" value="Acetamidase/Formamidase-like domains"/>
    <property type="match status" value="1"/>
</dbReference>
<proteinExistence type="predicted"/>
<dbReference type="Proteomes" id="UP000198508">
    <property type="component" value="Unassembled WGS sequence"/>
</dbReference>
<reference evidence="2" key="1">
    <citation type="submission" date="2016-10" db="EMBL/GenBank/DDBJ databases">
        <authorList>
            <person name="Varghese N."/>
            <person name="Submissions S."/>
        </authorList>
    </citation>
    <scope>NUCLEOTIDE SEQUENCE [LARGE SCALE GENOMIC DNA]</scope>
    <source>
        <strain evidence="2">NLAE-zl-G277</strain>
    </source>
</reference>
<dbReference type="Pfam" id="PF03069">
    <property type="entry name" value="FmdA_AmdA"/>
    <property type="match status" value="2"/>
</dbReference>
<dbReference type="STRING" id="460384.SAMN05216313_10686"/>
<dbReference type="RefSeq" id="WP_092362124.1">
    <property type="nucleotide sequence ID" value="NZ_DAINWJ010000174.1"/>
</dbReference>
<dbReference type="AlphaFoldDB" id="A0A1I0EF33"/>
<dbReference type="PANTHER" id="PTHR31891:SF1">
    <property type="entry name" value="FORMAMIDASE C869.04-RELATED"/>
    <property type="match status" value="1"/>
</dbReference>
<accession>A0A1I0EF33</accession>
<evidence type="ECO:0000313" key="1">
    <source>
        <dbReference type="EMBL" id="SET43630.1"/>
    </source>
</evidence>
<protein>
    <submittedName>
        <fullName evidence="1">Amidase</fullName>
    </submittedName>
</protein>
<dbReference type="PANTHER" id="PTHR31891">
    <property type="entry name" value="FORMAMIDASE C869.04-RELATED"/>
    <property type="match status" value="1"/>
</dbReference>
<evidence type="ECO:0000313" key="2">
    <source>
        <dbReference type="Proteomes" id="UP000198508"/>
    </source>
</evidence>
<organism evidence="1 2">
    <name type="scientific">Enterocloster lavalensis</name>
    <dbReference type="NCBI Taxonomy" id="460384"/>
    <lineage>
        <taxon>Bacteria</taxon>
        <taxon>Bacillati</taxon>
        <taxon>Bacillota</taxon>
        <taxon>Clostridia</taxon>
        <taxon>Lachnospirales</taxon>
        <taxon>Lachnospiraceae</taxon>
        <taxon>Enterocloster</taxon>
    </lineage>
</organism>
<keyword evidence="2" id="KW-1185">Reference proteome</keyword>
<dbReference type="EMBL" id="FOIM01000006">
    <property type="protein sequence ID" value="SET43630.1"/>
    <property type="molecule type" value="Genomic_DNA"/>
</dbReference>
<name>A0A1I0EF33_9FIRM</name>
<dbReference type="GO" id="GO:0016811">
    <property type="term" value="F:hydrolase activity, acting on carbon-nitrogen (but not peptide) bonds, in linear amides"/>
    <property type="evidence" value="ECO:0007669"/>
    <property type="project" value="InterPro"/>
</dbReference>
<gene>
    <name evidence="1" type="ORF">SAMN05216313_10686</name>
</gene>
<dbReference type="InterPro" id="IPR004304">
    <property type="entry name" value="FmdA_AmdA"/>
</dbReference>
<dbReference type="Gene3D" id="2.60.120.580">
    <property type="entry name" value="Acetamidase/Formamidase-like domains"/>
    <property type="match status" value="1"/>
</dbReference>
<dbReference type="Gene3D" id="2.40.10.120">
    <property type="match status" value="1"/>
</dbReference>